<dbReference type="Proteomes" id="UP000683360">
    <property type="component" value="Unassembled WGS sequence"/>
</dbReference>
<gene>
    <name evidence="1" type="ORF">MEDL_4237</name>
</gene>
<accession>A0A8S3PXS7</accession>
<proteinExistence type="predicted"/>
<protein>
    <submittedName>
        <fullName evidence="1">Uncharacterized protein</fullName>
    </submittedName>
</protein>
<dbReference type="OrthoDB" id="10454703at2759"/>
<comment type="caution">
    <text evidence="1">The sequence shown here is derived from an EMBL/GenBank/DDBJ whole genome shotgun (WGS) entry which is preliminary data.</text>
</comment>
<sequence length="156" mass="18025">MRPAHYDEIDSMYYNSINATISHQASRNNVQDSTRQPLNVNLGDWQANNISNRNVLCTVHQLKSSQENNSLRSSSDESYLVPCRNYIDLDNVKITENEHQDTSNEETAINLDESSISSNNSETNIKVIRRYETLNVSDIYEHCYKKYNETEESPNE</sequence>
<dbReference type="EMBL" id="CAJPWZ010000276">
    <property type="protein sequence ID" value="CAG2188814.1"/>
    <property type="molecule type" value="Genomic_DNA"/>
</dbReference>
<organism evidence="1 2">
    <name type="scientific">Mytilus edulis</name>
    <name type="common">Blue mussel</name>
    <dbReference type="NCBI Taxonomy" id="6550"/>
    <lineage>
        <taxon>Eukaryota</taxon>
        <taxon>Metazoa</taxon>
        <taxon>Spiralia</taxon>
        <taxon>Lophotrochozoa</taxon>
        <taxon>Mollusca</taxon>
        <taxon>Bivalvia</taxon>
        <taxon>Autobranchia</taxon>
        <taxon>Pteriomorphia</taxon>
        <taxon>Mytilida</taxon>
        <taxon>Mytiloidea</taxon>
        <taxon>Mytilidae</taxon>
        <taxon>Mytilinae</taxon>
        <taxon>Mytilus</taxon>
    </lineage>
</organism>
<reference evidence="1" key="1">
    <citation type="submission" date="2021-03" db="EMBL/GenBank/DDBJ databases">
        <authorList>
            <person name="Bekaert M."/>
        </authorList>
    </citation>
    <scope>NUCLEOTIDE SEQUENCE</scope>
</reference>
<dbReference type="AlphaFoldDB" id="A0A8S3PXS7"/>
<keyword evidence="2" id="KW-1185">Reference proteome</keyword>
<evidence type="ECO:0000313" key="1">
    <source>
        <dbReference type="EMBL" id="CAG2188814.1"/>
    </source>
</evidence>
<name>A0A8S3PXS7_MYTED</name>
<evidence type="ECO:0000313" key="2">
    <source>
        <dbReference type="Proteomes" id="UP000683360"/>
    </source>
</evidence>